<reference evidence="3 4" key="1">
    <citation type="submission" date="2023-01" db="EMBL/GenBank/DDBJ databases">
        <authorList>
            <person name="Kreplak J."/>
        </authorList>
    </citation>
    <scope>NUCLEOTIDE SEQUENCE [LARGE SCALE GENOMIC DNA]</scope>
</reference>
<keyword evidence="4" id="KW-1185">Reference proteome</keyword>
<proteinExistence type="predicted"/>
<gene>
    <name evidence="3" type="ORF">VFH_II070960</name>
</gene>
<dbReference type="PANTHER" id="PTHR36968">
    <property type="entry name" value="HOMEOBOX-DDT DOMAIN PROTEIN RLT2"/>
    <property type="match status" value="1"/>
</dbReference>
<accession>A0AAV0ZH17</accession>
<dbReference type="EMBL" id="OX451737">
    <property type="protein sequence ID" value="CAI8597211.1"/>
    <property type="molecule type" value="Genomic_DNA"/>
</dbReference>
<sequence>MQAAKVTIKYAAFCFLSLEGSGGLNILEVSDKIQISGLRHLTTSKTPEASISSALSRDTKLFENTTPSTYCVRPTYRKDPADSEAIYLATRENGAIFESGLVGAEVVIVVARKHYSPQLTCKE</sequence>
<evidence type="ECO:0000313" key="3">
    <source>
        <dbReference type="EMBL" id="CAI8597211.1"/>
    </source>
</evidence>
<dbReference type="Proteomes" id="UP001157006">
    <property type="component" value="Chromosome 2"/>
</dbReference>
<dbReference type="InterPro" id="IPR007759">
    <property type="entry name" value="Asxl_HARE-HTH"/>
</dbReference>
<dbReference type="Pfam" id="PF05066">
    <property type="entry name" value="HARE-HTH"/>
    <property type="match status" value="1"/>
</dbReference>
<dbReference type="InterPro" id="IPR044977">
    <property type="entry name" value="RLT1-3"/>
</dbReference>
<keyword evidence="1" id="KW-0804">Transcription</keyword>
<evidence type="ECO:0000259" key="2">
    <source>
        <dbReference type="Pfam" id="PF05066"/>
    </source>
</evidence>
<name>A0AAV0ZH17_VICFA</name>
<evidence type="ECO:0000313" key="4">
    <source>
        <dbReference type="Proteomes" id="UP001157006"/>
    </source>
</evidence>
<feature type="domain" description="HTH HARE-type" evidence="2">
    <location>
        <begin position="7"/>
        <end position="73"/>
    </location>
</feature>
<dbReference type="AlphaFoldDB" id="A0AAV0ZH17"/>
<evidence type="ECO:0000256" key="1">
    <source>
        <dbReference type="ARBA" id="ARBA00023163"/>
    </source>
</evidence>
<dbReference type="PANTHER" id="PTHR36968:SF5">
    <property type="entry name" value="HOMEOBOX-DDT DOMAIN PROTEIN RLT2"/>
    <property type="match status" value="1"/>
</dbReference>
<protein>
    <recommendedName>
        <fullName evidence="2">HTH HARE-type domain-containing protein</fullName>
    </recommendedName>
</protein>
<organism evidence="3 4">
    <name type="scientific">Vicia faba</name>
    <name type="common">Broad bean</name>
    <name type="synonym">Faba vulgaris</name>
    <dbReference type="NCBI Taxonomy" id="3906"/>
    <lineage>
        <taxon>Eukaryota</taxon>
        <taxon>Viridiplantae</taxon>
        <taxon>Streptophyta</taxon>
        <taxon>Embryophyta</taxon>
        <taxon>Tracheophyta</taxon>
        <taxon>Spermatophyta</taxon>
        <taxon>Magnoliopsida</taxon>
        <taxon>eudicotyledons</taxon>
        <taxon>Gunneridae</taxon>
        <taxon>Pentapetalae</taxon>
        <taxon>rosids</taxon>
        <taxon>fabids</taxon>
        <taxon>Fabales</taxon>
        <taxon>Fabaceae</taxon>
        <taxon>Papilionoideae</taxon>
        <taxon>50 kb inversion clade</taxon>
        <taxon>NPAAA clade</taxon>
        <taxon>Hologalegina</taxon>
        <taxon>IRL clade</taxon>
        <taxon>Fabeae</taxon>
        <taxon>Vicia</taxon>
    </lineage>
</organism>
<dbReference type="GO" id="GO:0006357">
    <property type="term" value="P:regulation of transcription by RNA polymerase II"/>
    <property type="evidence" value="ECO:0007669"/>
    <property type="project" value="InterPro"/>
</dbReference>